<evidence type="ECO:0000313" key="3">
    <source>
        <dbReference type="Proteomes" id="UP000068026"/>
    </source>
</evidence>
<protein>
    <submittedName>
        <fullName evidence="2">Uncharacterized protein</fullName>
    </submittedName>
</protein>
<sequence>MDNDIKNLLTDISTLLDTKLQPINEKLYSLEQGQNEIKLTLENQTNKNIQLLVEGYMGNIDKIEKLDFIAEDVSNINLDIKLLKNAILHNTEEITRLKMIK</sequence>
<reference evidence="4" key="3">
    <citation type="submission" date="2016-11" db="EMBL/GenBank/DDBJ databases">
        <authorList>
            <person name="Jaros S."/>
            <person name="Januszkiewicz K."/>
            <person name="Wedrychowicz H."/>
        </authorList>
    </citation>
    <scope>NUCLEOTIDE SEQUENCE [LARGE SCALE GENOMIC DNA]</scope>
    <source>
        <strain evidence="4">DSM 1682</strain>
    </source>
</reference>
<keyword evidence="3" id="KW-1185">Reference proteome</keyword>
<reference evidence="2" key="4">
    <citation type="submission" date="2016-11" db="EMBL/GenBank/DDBJ databases">
        <authorList>
            <person name="Varghese N."/>
            <person name="Submissions S."/>
        </authorList>
    </citation>
    <scope>NUCLEOTIDE SEQUENCE</scope>
    <source>
        <strain evidence="2">DSM 1682</strain>
    </source>
</reference>
<gene>
    <name evidence="1" type="ORF">CPRO_28050</name>
    <name evidence="2" type="ORF">SAMN02745151_02461</name>
</gene>
<dbReference type="Proteomes" id="UP000184204">
    <property type="component" value="Unassembled WGS sequence"/>
</dbReference>
<dbReference type="EMBL" id="FQUA01000013">
    <property type="protein sequence ID" value="SHF00154.1"/>
    <property type="molecule type" value="Genomic_DNA"/>
</dbReference>
<name>A0A0X8VEK9_ANAPI</name>
<dbReference type="RefSeq" id="WP_066053033.1">
    <property type="nucleotide sequence ID" value="NZ_CP014223.1"/>
</dbReference>
<accession>A0A0X8VEK9</accession>
<evidence type="ECO:0000313" key="1">
    <source>
        <dbReference type="EMBL" id="AMJ42349.1"/>
    </source>
</evidence>
<reference evidence="1 3" key="1">
    <citation type="journal article" date="2016" name="Genome Announc.">
        <title>Complete Genome Sequence of the Amino Acid-Fermenting Clostridium propionicum X2 (DSM 1682).</title>
        <authorList>
            <person name="Poehlein A."/>
            <person name="Schlien K."/>
            <person name="Chowdhury N.P."/>
            <person name="Gottschalk G."/>
            <person name="Buckel W."/>
            <person name="Daniel R."/>
        </authorList>
    </citation>
    <scope>NUCLEOTIDE SEQUENCE [LARGE SCALE GENOMIC DNA]</scope>
    <source>
        <strain evidence="1 3">X2</strain>
    </source>
</reference>
<evidence type="ECO:0000313" key="4">
    <source>
        <dbReference type="Proteomes" id="UP000184204"/>
    </source>
</evidence>
<organism evidence="2 4">
    <name type="scientific">Anaerotignum propionicum DSM 1682</name>
    <dbReference type="NCBI Taxonomy" id="991789"/>
    <lineage>
        <taxon>Bacteria</taxon>
        <taxon>Bacillati</taxon>
        <taxon>Bacillota</taxon>
        <taxon>Clostridia</taxon>
        <taxon>Lachnospirales</taxon>
        <taxon>Anaerotignaceae</taxon>
        <taxon>Anaerotignum</taxon>
    </lineage>
</organism>
<proteinExistence type="predicted"/>
<evidence type="ECO:0000313" key="2">
    <source>
        <dbReference type="EMBL" id="SHF00154.1"/>
    </source>
</evidence>
<dbReference type="AlphaFoldDB" id="A0A0X8VEK9"/>
<reference evidence="3" key="2">
    <citation type="submission" date="2016-01" db="EMBL/GenBank/DDBJ databases">
        <authorList>
            <person name="Poehlein A."/>
            <person name="Schlien K."/>
            <person name="Gottschalk G."/>
            <person name="Buckel W."/>
            <person name="Daniel R."/>
        </authorList>
    </citation>
    <scope>NUCLEOTIDE SEQUENCE [LARGE SCALE GENOMIC DNA]</scope>
    <source>
        <strain evidence="3">X2</strain>
    </source>
</reference>
<dbReference type="Proteomes" id="UP000068026">
    <property type="component" value="Chromosome"/>
</dbReference>
<dbReference type="KEGG" id="cpro:CPRO_28050"/>
<dbReference type="OrthoDB" id="1859154at2"/>
<dbReference type="EMBL" id="CP014223">
    <property type="protein sequence ID" value="AMJ42349.1"/>
    <property type="molecule type" value="Genomic_DNA"/>
</dbReference>